<evidence type="ECO:0000256" key="7">
    <source>
        <dbReference type="PROSITE-ProRule" id="PRU01360"/>
    </source>
</evidence>
<dbReference type="Gene3D" id="2.60.40.1120">
    <property type="entry name" value="Carboxypeptidase-like, regulatory domain"/>
    <property type="match status" value="1"/>
</dbReference>
<dbReference type="Gene3D" id="2.170.130.10">
    <property type="entry name" value="TonB-dependent receptor, plug domain"/>
    <property type="match status" value="1"/>
</dbReference>
<dbReference type="Gene3D" id="2.40.170.20">
    <property type="entry name" value="TonB-dependent receptor, beta-barrel domain"/>
    <property type="match status" value="1"/>
</dbReference>
<dbReference type="InterPro" id="IPR036942">
    <property type="entry name" value="Beta-barrel_TonB_sf"/>
</dbReference>
<dbReference type="InterPro" id="IPR008969">
    <property type="entry name" value="CarboxyPept-like_regulatory"/>
</dbReference>
<dbReference type="AlphaFoldDB" id="A0A5C6RM75"/>
<dbReference type="InterPro" id="IPR039426">
    <property type="entry name" value="TonB-dep_rcpt-like"/>
</dbReference>
<feature type="domain" description="TonB-dependent receptor plug" evidence="9">
    <location>
        <begin position="113"/>
        <end position="242"/>
    </location>
</feature>
<evidence type="ECO:0000256" key="3">
    <source>
        <dbReference type="ARBA" id="ARBA00022452"/>
    </source>
</evidence>
<evidence type="ECO:0000256" key="4">
    <source>
        <dbReference type="ARBA" id="ARBA00022692"/>
    </source>
</evidence>
<dbReference type="EMBL" id="VOOR01000015">
    <property type="protein sequence ID" value="TXB63501.1"/>
    <property type="molecule type" value="Genomic_DNA"/>
</dbReference>
<evidence type="ECO:0000256" key="5">
    <source>
        <dbReference type="ARBA" id="ARBA00023136"/>
    </source>
</evidence>
<dbReference type="InterPro" id="IPR037066">
    <property type="entry name" value="Plug_dom_sf"/>
</dbReference>
<comment type="caution">
    <text evidence="10">The sequence shown here is derived from an EMBL/GenBank/DDBJ whole genome shotgun (WGS) entry which is preliminary data.</text>
</comment>
<evidence type="ECO:0000259" key="9">
    <source>
        <dbReference type="Pfam" id="PF07715"/>
    </source>
</evidence>
<dbReference type="Pfam" id="PF07715">
    <property type="entry name" value="Plug"/>
    <property type="match status" value="1"/>
</dbReference>
<dbReference type="RefSeq" id="WP_147167140.1">
    <property type="nucleotide sequence ID" value="NZ_VOOR01000015.1"/>
</dbReference>
<keyword evidence="2 7" id="KW-0813">Transport</keyword>
<evidence type="ECO:0000256" key="2">
    <source>
        <dbReference type="ARBA" id="ARBA00022448"/>
    </source>
</evidence>
<dbReference type="SUPFAM" id="SSF56935">
    <property type="entry name" value="Porins"/>
    <property type="match status" value="1"/>
</dbReference>
<reference evidence="10 11" key="1">
    <citation type="submission" date="2019-08" db="EMBL/GenBank/DDBJ databases">
        <title>Genome of Phaeodactylibacter luteus.</title>
        <authorList>
            <person name="Bowman J.P."/>
        </authorList>
    </citation>
    <scope>NUCLEOTIDE SEQUENCE [LARGE SCALE GENOMIC DNA]</scope>
    <source>
        <strain evidence="10 11">KCTC 42180</strain>
    </source>
</reference>
<evidence type="ECO:0000256" key="6">
    <source>
        <dbReference type="ARBA" id="ARBA00023237"/>
    </source>
</evidence>
<evidence type="ECO:0000256" key="1">
    <source>
        <dbReference type="ARBA" id="ARBA00004571"/>
    </source>
</evidence>
<accession>A0A5C6RM75</accession>
<gene>
    <name evidence="10" type="ORF">FRY97_09085</name>
</gene>
<comment type="subcellular location">
    <subcellularLocation>
        <location evidence="1 7">Cell outer membrane</location>
        <topology evidence="1 7">Multi-pass membrane protein</topology>
    </subcellularLocation>
</comment>
<name>A0A5C6RM75_9BACT</name>
<feature type="chain" id="PRO_5023075618" evidence="8">
    <location>
        <begin position="21"/>
        <end position="1071"/>
    </location>
</feature>
<keyword evidence="4 7" id="KW-0812">Transmembrane</keyword>
<dbReference type="InterPro" id="IPR023996">
    <property type="entry name" value="TonB-dep_OMP_SusC/RagA"/>
</dbReference>
<dbReference type="Pfam" id="PF13715">
    <property type="entry name" value="CarbopepD_reg_2"/>
    <property type="match status" value="1"/>
</dbReference>
<dbReference type="InterPro" id="IPR012910">
    <property type="entry name" value="Plug_dom"/>
</dbReference>
<keyword evidence="5 7" id="KW-0472">Membrane</keyword>
<dbReference type="NCBIfam" id="TIGR04057">
    <property type="entry name" value="SusC_RagA_signa"/>
    <property type="match status" value="1"/>
</dbReference>
<feature type="signal peptide" evidence="8">
    <location>
        <begin position="1"/>
        <end position="20"/>
    </location>
</feature>
<proteinExistence type="inferred from homology"/>
<keyword evidence="6 7" id="KW-0998">Cell outer membrane</keyword>
<dbReference type="NCBIfam" id="TIGR04056">
    <property type="entry name" value="OMP_RagA_SusC"/>
    <property type="match status" value="1"/>
</dbReference>
<dbReference type="Proteomes" id="UP000321580">
    <property type="component" value="Unassembled WGS sequence"/>
</dbReference>
<evidence type="ECO:0000313" key="11">
    <source>
        <dbReference type="Proteomes" id="UP000321580"/>
    </source>
</evidence>
<evidence type="ECO:0000256" key="8">
    <source>
        <dbReference type="SAM" id="SignalP"/>
    </source>
</evidence>
<protein>
    <submittedName>
        <fullName evidence="10">SusC/RagA family TonB-linked outer membrane protein</fullName>
    </submittedName>
</protein>
<evidence type="ECO:0000313" key="10">
    <source>
        <dbReference type="EMBL" id="TXB63501.1"/>
    </source>
</evidence>
<dbReference type="OrthoDB" id="9768177at2"/>
<dbReference type="InterPro" id="IPR023997">
    <property type="entry name" value="TonB-dep_OMP_SusC/RagA_CS"/>
</dbReference>
<keyword evidence="3 7" id="KW-1134">Transmembrane beta strand</keyword>
<sequence length="1071" mass="116932">MKKLSLVLGLVLFGIGSMFAQRTVTGSVSDQAGDPLLGASILVKGTSTGTITDIDGTYSINVSGDDAVFIVSYTGFTTKEIEVGTSTVLDITMEEGVNLQEVVVAALGIEREKKSLGYSAQELGGAELAETREVNLVNSLQGKVAGVQIQGSPSTLGGSSRITIRGVNSFLGENQPLFVVDGIPIDNSNFASNAQMRGFGDDTSYDYGNTAQDIDPESIESMTVLKGAAASALYGQRGANGVILITTKDGSGRKGQGIGVEVNSSVTFDNAVNLIPHQQQYGGGAIVDPNVNNGFASVIQDGQEYLYPAYSKDGSWGPKYDPNVLVRHWDSWDEGNAMYKEVRPWVAPNGSYEDFFETGQTLMNSVALSGANDKGNFRLGYSNLNQEGIMPNSKLERNTITFNSGYDIHDRVRAEFVGNYVRTDASGRNVTGYNNANPMQAFTQWWQTNLDMERLQNDTRTDGTQQTWNAVGPQVDANGNLISFTARPNFFDNPYWVRNNFLQEDVRNRFYGNTALSVDLAEGLVLSGRVGTDLYQFSLREGVPVGSVSTPYYEEGERRFQETNMELKLNYNKDFDRISLNAMVGGNRMRQLQRATTLNTSGGLSLAGYYNISNSAGAPIVSTSEFQRGINSVFGLASIGFDNWLYLDVTARNDVSSTLPDDNNSYFYPSASVSAVISDLPMFGGKIGPISFAKVRASFAQVGNDADPYRLTDVFLPQTPNYDGQPRYTVPNAQNNPVLKPELTSEIELGLDLRFLNGRVGIDAAYYDRTTEDLIFTVPSSPATGYTSKVLNAGEMRNYGFEFMLSATPVQTKDFSWNITLNALRQFNEVVSIADGVESIARGGTWAADLRIAEGLPYMAIFGQDYVYNENGERLVDEDGNYLFTDERVFLGSAIADWTGGISTGFRYKGLFANVLFDFQKGGAVHSTSLQWSKYSGMHPETVAFNDSDDIRADGMLLPGVKADGTPNDVRVNPQVYYQTYWNRAAPNVYEASFVKLRDVRIGYTIPNKLFGKAPFRDVTVSVFGRNLAILTADLPYLDPQNINGAGNDQGLENAQVPSTRSFGVNLSLKL</sequence>
<organism evidence="10 11">
    <name type="scientific">Phaeodactylibacter luteus</name>
    <dbReference type="NCBI Taxonomy" id="1564516"/>
    <lineage>
        <taxon>Bacteria</taxon>
        <taxon>Pseudomonadati</taxon>
        <taxon>Bacteroidota</taxon>
        <taxon>Saprospiria</taxon>
        <taxon>Saprospirales</taxon>
        <taxon>Haliscomenobacteraceae</taxon>
        <taxon>Phaeodactylibacter</taxon>
    </lineage>
</organism>
<keyword evidence="8" id="KW-0732">Signal</keyword>
<dbReference type="GO" id="GO:0009279">
    <property type="term" value="C:cell outer membrane"/>
    <property type="evidence" value="ECO:0007669"/>
    <property type="project" value="UniProtKB-SubCell"/>
</dbReference>
<keyword evidence="11" id="KW-1185">Reference proteome</keyword>
<dbReference type="PROSITE" id="PS52016">
    <property type="entry name" value="TONB_DEPENDENT_REC_3"/>
    <property type="match status" value="1"/>
</dbReference>
<dbReference type="SUPFAM" id="SSF49464">
    <property type="entry name" value="Carboxypeptidase regulatory domain-like"/>
    <property type="match status" value="1"/>
</dbReference>
<comment type="similarity">
    <text evidence="7">Belongs to the TonB-dependent receptor family.</text>
</comment>